<dbReference type="EMBL" id="CAQQ02386156">
    <property type="status" value="NOT_ANNOTATED_CDS"/>
    <property type="molecule type" value="Genomic_DNA"/>
</dbReference>
<sequence length="72" mass="8259">MLDKTNEVRAGATRVPMQSASLYCRSLFLIALDKAEHQVCRARSLVCRASAFHTKFQRPKLIYIKLIFRTMG</sequence>
<name>T1H424_MEGSC</name>
<dbReference type="AlphaFoldDB" id="T1H424"/>
<protein>
    <submittedName>
        <fullName evidence="1">Uncharacterized protein</fullName>
    </submittedName>
</protein>
<dbReference type="EMBL" id="CAQQ02386155">
    <property type="status" value="NOT_ANNOTATED_CDS"/>
    <property type="molecule type" value="Genomic_DNA"/>
</dbReference>
<dbReference type="Proteomes" id="UP000015102">
    <property type="component" value="Unassembled WGS sequence"/>
</dbReference>
<dbReference type="EnsemblMetazoa" id="MESCA011023-RA">
    <property type="protein sequence ID" value="MESCA011023-PA"/>
    <property type="gene ID" value="MESCA011023"/>
</dbReference>
<reference evidence="1" key="2">
    <citation type="submission" date="2015-06" db="UniProtKB">
        <authorList>
            <consortium name="EnsemblMetazoa"/>
        </authorList>
    </citation>
    <scope>IDENTIFICATION</scope>
</reference>
<organism evidence="1 2">
    <name type="scientific">Megaselia scalaris</name>
    <name type="common">Humpbacked fly</name>
    <name type="synonym">Phora scalaris</name>
    <dbReference type="NCBI Taxonomy" id="36166"/>
    <lineage>
        <taxon>Eukaryota</taxon>
        <taxon>Metazoa</taxon>
        <taxon>Ecdysozoa</taxon>
        <taxon>Arthropoda</taxon>
        <taxon>Hexapoda</taxon>
        <taxon>Insecta</taxon>
        <taxon>Pterygota</taxon>
        <taxon>Neoptera</taxon>
        <taxon>Endopterygota</taxon>
        <taxon>Diptera</taxon>
        <taxon>Brachycera</taxon>
        <taxon>Muscomorpha</taxon>
        <taxon>Platypezoidea</taxon>
        <taxon>Phoridae</taxon>
        <taxon>Megaseliini</taxon>
        <taxon>Megaselia</taxon>
    </lineage>
</organism>
<evidence type="ECO:0000313" key="1">
    <source>
        <dbReference type="EnsemblMetazoa" id="MESCA011023-PA"/>
    </source>
</evidence>
<accession>T1H424</accession>
<dbReference type="HOGENOM" id="CLU_2725068_0_0_1"/>
<proteinExistence type="predicted"/>
<reference evidence="2" key="1">
    <citation type="submission" date="2013-02" db="EMBL/GenBank/DDBJ databases">
        <authorList>
            <person name="Hughes D."/>
        </authorList>
    </citation>
    <scope>NUCLEOTIDE SEQUENCE</scope>
    <source>
        <strain>Durham</strain>
        <strain evidence="2">NC isolate 2 -- Noor lab</strain>
    </source>
</reference>
<evidence type="ECO:0000313" key="2">
    <source>
        <dbReference type="Proteomes" id="UP000015102"/>
    </source>
</evidence>
<keyword evidence="2" id="KW-1185">Reference proteome</keyword>